<feature type="region of interest" description="Disordered" evidence="4">
    <location>
        <begin position="700"/>
        <end position="722"/>
    </location>
</feature>
<evidence type="ECO:0000256" key="5">
    <source>
        <dbReference type="SAM" id="Phobius"/>
    </source>
</evidence>
<keyword evidence="5" id="KW-1133">Transmembrane helix</keyword>
<keyword evidence="9" id="KW-1185">Reference proteome</keyword>
<dbReference type="InterPro" id="IPR036179">
    <property type="entry name" value="Ig-like_dom_sf"/>
</dbReference>
<evidence type="ECO:0000259" key="7">
    <source>
        <dbReference type="SMART" id="SM00409"/>
    </source>
</evidence>
<dbReference type="PANTHER" id="PTHR11860:SF87">
    <property type="entry name" value="CMRF35-LIKE MOLECULE 8"/>
    <property type="match status" value="1"/>
</dbReference>
<reference evidence="8 9" key="1">
    <citation type="submission" date="2020-03" db="EMBL/GenBank/DDBJ databases">
        <title>Dissostichus mawsoni Genome sequencing and assembly.</title>
        <authorList>
            <person name="Park H."/>
        </authorList>
    </citation>
    <scope>NUCLEOTIDE SEQUENCE [LARGE SCALE GENOMIC DNA]</scope>
    <source>
        <strain evidence="8">DM0001</strain>
        <tissue evidence="8">Muscle</tissue>
    </source>
</reference>
<evidence type="ECO:0000313" key="8">
    <source>
        <dbReference type="EMBL" id="KAF3855717.1"/>
    </source>
</evidence>
<feature type="domain" description="Immunoglobulin" evidence="7">
    <location>
        <begin position="339"/>
        <end position="422"/>
    </location>
</feature>
<organism evidence="8 9">
    <name type="scientific">Dissostichus mawsoni</name>
    <name type="common">Antarctic cod</name>
    <dbReference type="NCBI Taxonomy" id="36200"/>
    <lineage>
        <taxon>Eukaryota</taxon>
        <taxon>Metazoa</taxon>
        <taxon>Chordata</taxon>
        <taxon>Craniata</taxon>
        <taxon>Vertebrata</taxon>
        <taxon>Euteleostomi</taxon>
        <taxon>Actinopterygii</taxon>
        <taxon>Neopterygii</taxon>
        <taxon>Teleostei</taxon>
        <taxon>Neoteleostei</taxon>
        <taxon>Acanthomorphata</taxon>
        <taxon>Eupercaria</taxon>
        <taxon>Perciformes</taxon>
        <taxon>Notothenioidei</taxon>
        <taxon>Nototheniidae</taxon>
        <taxon>Dissostichus</taxon>
    </lineage>
</organism>
<dbReference type="AlphaFoldDB" id="A0A7J5Z4J3"/>
<evidence type="ECO:0000256" key="1">
    <source>
        <dbReference type="ARBA" id="ARBA00004370"/>
    </source>
</evidence>
<dbReference type="InterPro" id="IPR003599">
    <property type="entry name" value="Ig_sub"/>
</dbReference>
<feature type="signal peptide" evidence="6">
    <location>
        <begin position="1"/>
        <end position="17"/>
    </location>
</feature>
<dbReference type="EMBL" id="JAAKFY010000006">
    <property type="protein sequence ID" value="KAF3855717.1"/>
    <property type="molecule type" value="Genomic_DNA"/>
</dbReference>
<keyword evidence="6" id="KW-0732">Signal</keyword>
<comment type="subcellular location">
    <subcellularLocation>
        <location evidence="1">Membrane</location>
    </subcellularLocation>
</comment>
<evidence type="ECO:0000256" key="6">
    <source>
        <dbReference type="SAM" id="SignalP"/>
    </source>
</evidence>
<dbReference type="SUPFAM" id="SSF48726">
    <property type="entry name" value="Immunoglobulin"/>
    <property type="match status" value="2"/>
</dbReference>
<dbReference type="GO" id="GO:0005886">
    <property type="term" value="C:plasma membrane"/>
    <property type="evidence" value="ECO:0007669"/>
    <property type="project" value="TreeGrafter"/>
</dbReference>
<proteinExistence type="predicted"/>
<name>A0A7J5Z4J3_DISMA</name>
<dbReference type="SMART" id="SM00409">
    <property type="entry name" value="IG"/>
    <property type="match status" value="3"/>
</dbReference>
<protein>
    <recommendedName>
        <fullName evidence="7">Immunoglobulin domain-containing protein</fullName>
    </recommendedName>
</protein>
<feature type="domain" description="Immunoglobulin" evidence="7">
    <location>
        <begin position="431"/>
        <end position="535"/>
    </location>
</feature>
<keyword evidence="3 5" id="KW-0472">Membrane</keyword>
<feature type="domain" description="Immunoglobulin" evidence="7">
    <location>
        <begin position="123"/>
        <end position="222"/>
    </location>
</feature>
<dbReference type="Proteomes" id="UP000518266">
    <property type="component" value="Unassembled WGS sequence"/>
</dbReference>
<dbReference type="PANTHER" id="PTHR11860">
    <property type="entry name" value="POLYMERIC-IMMUNOGLOBULIN RECEPTOR"/>
    <property type="match status" value="1"/>
</dbReference>
<gene>
    <name evidence="8" type="ORF">F7725_016440</name>
</gene>
<dbReference type="GO" id="GO:0004888">
    <property type="term" value="F:transmembrane signaling receptor activity"/>
    <property type="evidence" value="ECO:0007669"/>
    <property type="project" value="TreeGrafter"/>
</dbReference>
<sequence>MKRFLLLFLSLMTGCEARSEVKGCRGGWVDFTSGYPKRNEEYAHIDLVRKNNLIIIQTTQKDVWESKGRFSVYQDKERKNIRVVIKEIQQEQTYKLHFRPEHKPNKKDKEEVELELYNRCQKPLNPIAYRTDKIIIKCGKENEDDSRCNLFCKENGPICEDILSTKNNQRSNGTFTLEETESGFTVSISNVSTQHTGVYWCGVEIKDRKIWYRAALRKIVVKGVSWIPRVAAVVCVALLGLLLFLVVRYKHSCCSKNKRKGEAHNVEDLAYDEIQDRPLVTGPGTALQSLYVTANAPTNPSASPYYSTINAHTDPSVSLDYSTITAHNISAEAGGCEASPEVKGCNGGWVNLPVDTLKQMQDIQGSQKYLWKNYPRFSMYHDAKNQSLTLGIKQLRRADAGEYTCKTKPNPYSDNQVKLKVVADEGGCKEPFNQTAYRTAKTTITCDEGNKEDSRFKFFCKENGSICEDILSTKSTLRSNGMFTLTETESGFTVSISNVSPQHAGVYWCGVESTEGIKPTPTTFPVSSTTTAHAESLDYIYEEIQERPQKPDSGNSSTTFHSTANFPRSPSASLHYSTINFRNGSGEAAEVLMTNPRSSACDYSAVKDGEIPTCSNAVRPLMCGDAEVDGLILPWITLHQIKHSSINVVADRKTIIQITQNDTWENKERFSVYHDAKNKSLRVGIKQITQDDFEKEKYEFKFNPDQQSHSKRDQIIKAAKDH</sequence>
<evidence type="ECO:0000256" key="4">
    <source>
        <dbReference type="SAM" id="MobiDB-lite"/>
    </source>
</evidence>
<keyword evidence="2 5" id="KW-0812">Transmembrane</keyword>
<dbReference type="InterPro" id="IPR050671">
    <property type="entry name" value="CD300_family_receptors"/>
</dbReference>
<evidence type="ECO:0000256" key="3">
    <source>
        <dbReference type="ARBA" id="ARBA00023136"/>
    </source>
</evidence>
<evidence type="ECO:0000256" key="2">
    <source>
        <dbReference type="ARBA" id="ARBA00022692"/>
    </source>
</evidence>
<dbReference type="Gene3D" id="2.60.40.10">
    <property type="entry name" value="Immunoglobulins"/>
    <property type="match status" value="3"/>
</dbReference>
<feature type="transmembrane region" description="Helical" evidence="5">
    <location>
        <begin position="226"/>
        <end position="249"/>
    </location>
</feature>
<dbReference type="PROSITE" id="PS51257">
    <property type="entry name" value="PROKAR_LIPOPROTEIN"/>
    <property type="match status" value="1"/>
</dbReference>
<feature type="chain" id="PRO_5029755177" description="Immunoglobulin domain-containing protein" evidence="6">
    <location>
        <begin position="18"/>
        <end position="722"/>
    </location>
</feature>
<dbReference type="InterPro" id="IPR013783">
    <property type="entry name" value="Ig-like_fold"/>
</dbReference>
<dbReference type="OrthoDB" id="8959642at2759"/>
<accession>A0A7J5Z4J3</accession>
<evidence type="ECO:0000313" key="9">
    <source>
        <dbReference type="Proteomes" id="UP000518266"/>
    </source>
</evidence>
<comment type="caution">
    <text evidence="8">The sequence shown here is derived from an EMBL/GenBank/DDBJ whole genome shotgun (WGS) entry which is preliminary data.</text>
</comment>